<dbReference type="PaxDb" id="55529-EKX42240"/>
<dbReference type="GO" id="GO:0000226">
    <property type="term" value="P:microtubule cytoskeleton organization"/>
    <property type="evidence" value="ECO:0007669"/>
    <property type="project" value="TreeGrafter"/>
</dbReference>
<dbReference type="GO" id="GO:0070740">
    <property type="term" value="F:tubulin-glutamic acid ligase activity"/>
    <property type="evidence" value="ECO:0007669"/>
    <property type="project" value="TreeGrafter"/>
</dbReference>
<dbReference type="GeneID" id="17298926"/>
<dbReference type="KEGG" id="gtt:GUITHDRAFT_111801"/>
<accession>L1J2B9</accession>
<sequence>MLSSLSDDPALDVRRHEHFLSPSEGGRRSFRDRAKMAIQSILKRSTRRRAVIVTSLPLDHSVGALLHVLVENGFKTKFCREEVNSCLAPPPDGQVVYSFAWLKREGHELAERVRGSVVTINSFGAGWKMWSRRSLCLASSRNARWFNGSSGYIDWHPPCFNFPARAEDVYKLKGSEKPWILHSSSQPKKTLFRSGSEAIENVQVGVLQANTACLACLPADSNVKEYISSPLLIYGKKFSLRFYVAVTSLNPLRSYIFDDANVALAREAFSGASEEGHRTSEVEGDAKMKSVLEYLNASGLEVGDLERKIEERIAVAVLSACTLHSSPVDGASRLRRFKLLAVHVLIDSSLSPWVVKIDPSPNLNVRSISKPSAKPLQKAFRKLLAAQEDRKKMSWLTRFNTIRLFSRMRQTAEMKDDEFTPGTKLRVDMLSGLLKLLDVHGISPSPKKRLTEELLLTSLEKKISSCVNKSIDEMTSKSSESSARKQVSGKQISAIVAFEQERRRLKGRGVASFVSPGGGYAEDSQAGVFEEEGPVPAVVDPSSEVTMFCECGSNLIKLLCCLSLFQV</sequence>
<gene>
    <name evidence="4" type="ORF">GUITHDRAFT_111801</name>
</gene>
<dbReference type="GO" id="GO:0036064">
    <property type="term" value="C:ciliary basal body"/>
    <property type="evidence" value="ECO:0007669"/>
    <property type="project" value="TreeGrafter"/>
</dbReference>
<evidence type="ECO:0000313" key="5">
    <source>
        <dbReference type="EnsemblProtists" id="EKX42240"/>
    </source>
</evidence>
<dbReference type="eggNOG" id="KOG2157">
    <property type="taxonomic scope" value="Eukaryota"/>
</dbReference>
<dbReference type="GO" id="GO:0015631">
    <property type="term" value="F:tubulin binding"/>
    <property type="evidence" value="ECO:0007669"/>
    <property type="project" value="TreeGrafter"/>
</dbReference>
<reference evidence="5" key="3">
    <citation type="submission" date="2016-03" db="UniProtKB">
        <authorList>
            <consortium name="EnsemblProtists"/>
        </authorList>
    </citation>
    <scope>IDENTIFICATION</scope>
</reference>
<evidence type="ECO:0000313" key="4">
    <source>
        <dbReference type="EMBL" id="EKX42240.1"/>
    </source>
</evidence>
<dbReference type="RefSeq" id="XP_005829220.1">
    <property type="nucleotide sequence ID" value="XM_005829163.1"/>
</dbReference>
<dbReference type="Pfam" id="PF03133">
    <property type="entry name" value="TTL"/>
    <property type="match status" value="1"/>
</dbReference>
<protein>
    <submittedName>
        <fullName evidence="4 5">Uncharacterized protein</fullName>
    </submittedName>
</protein>
<dbReference type="OrthoDB" id="202825at2759"/>
<keyword evidence="2" id="KW-0547">Nucleotide-binding</keyword>
<keyword evidence="3" id="KW-0067">ATP-binding</keyword>
<reference evidence="6" key="2">
    <citation type="submission" date="2012-11" db="EMBL/GenBank/DDBJ databases">
        <authorList>
            <person name="Kuo A."/>
            <person name="Curtis B.A."/>
            <person name="Tanifuji G."/>
            <person name="Burki F."/>
            <person name="Gruber A."/>
            <person name="Irimia M."/>
            <person name="Maruyama S."/>
            <person name="Arias M.C."/>
            <person name="Ball S.G."/>
            <person name="Gile G.H."/>
            <person name="Hirakawa Y."/>
            <person name="Hopkins J.F."/>
            <person name="Rensing S.A."/>
            <person name="Schmutz J."/>
            <person name="Symeonidi A."/>
            <person name="Elias M."/>
            <person name="Eveleigh R.J."/>
            <person name="Herman E.K."/>
            <person name="Klute M.J."/>
            <person name="Nakayama T."/>
            <person name="Obornik M."/>
            <person name="Reyes-Prieto A."/>
            <person name="Armbrust E.V."/>
            <person name="Aves S.J."/>
            <person name="Beiko R.G."/>
            <person name="Coutinho P."/>
            <person name="Dacks J.B."/>
            <person name="Durnford D.G."/>
            <person name="Fast N.M."/>
            <person name="Green B.R."/>
            <person name="Grisdale C."/>
            <person name="Hempe F."/>
            <person name="Henrissat B."/>
            <person name="Hoppner M.P."/>
            <person name="Ishida K.-I."/>
            <person name="Kim E."/>
            <person name="Koreny L."/>
            <person name="Kroth P.G."/>
            <person name="Liu Y."/>
            <person name="Malik S.-B."/>
            <person name="Maier U.G."/>
            <person name="McRose D."/>
            <person name="Mock T."/>
            <person name="Neilson J.A."/>
            <person name="Onodera N.T."/>
            <person name="Poole A.M."/>
            <person name="Pritham E.J."/>
            <person name="Richards T.A."/>
            <person name="Rocap G."/>
            <person name="Roy S.W."/>
            <person name="Sarai C."/>
            <person name="Schaack S."/>
            <person name="Shirato S."/>
            <person name="Slamovits C.H."/>
            <person name="Spencer D.F."/>
            <person name="Suzuki S."/>
            <person name="Worden A.Z."/>
            <person name="Zauner S."/>
            <person name="Barry K."/>
            <person name="Bell C."/>
            <person name="Bharti A.K."/>
            <person name="Crow J.A."/>
            <person name="Grimwood J."/>
            <person name="Kramer R."/>
            <person name="Lindquist E."/>
            <person name="Lucas S."/>
            <person name="Salamov A."/>
            <person name="McFadden G.I."/>
            <person name="Lane C.E."/>
            <person name="Keeling P.J."/>
            <person name="Gray M.W."/>
            <person name="Grigoriev I.V."/>
            <person name="Archibald J.M."/>
        </authorList>
    </citation>
    <scope>NUCLEOTIDE SEQUENCE</scope>
    <source>
        <strain evidence="6">CCMP2712</strain>
    </source>
</reference>
<dbReference type="EMBL" id="JH993018">
    <property type="protein sequence ID" value="EKX42240.1"/>
    <property type="molecule type" value="Genomic_DNA"/>
</dbReference>
<dbReference type="HOGENOM" id="CLU_481008_0_0_1"/>
<dbReference type="PROSITE" id="PS51221">
    <property type="entry name" value="TTL"/>
    <property type="match status" value="1"/>
</dbReference>
<keyword evidence="6" id="KW-1185">Reference proteome</keyword>
<dbReference type="Proteomes" id="UP000011087">
    <property type="component" value="Unassembled WGS sequence"/>
</dbReference>
<reference evidence="4 6" key="1">
    <citation type="journal article" date="2012" name="Nature">
        <title>Algal genomes reveal evolutionary mosaicism and the fate of nucleomorphs.</title>
        <authorList>
            <consortium name="DOE Joint Genome Institute"/>
            <person name="Curtis B.A."/>
            <person name="Tanifuji G."/>
            <person name="Burki F."/>
            <person name="Gruber A."/>
            <person name="Irimia M."/>
            <person name="Maruyama S."/>
            <person name="Arias M.C."/>
            <person name="Ball S.G."/>
            <person name="Gile G.H."/>
            <person name="Hirakawa Y."/>
            <person name="Hopkins J.F."/>
            <person name="Kuo A."/>
            <person name="Rensing S.A."/>
            <person name="Schmutz J."/>
            <person name="Symeonidi A."/>
            <person name="Elias M."/>
            <person name="Eveleigh R.J."/>
            <person name="Herman E.K."/>
            <person name="Klute M.J."/>
            <person name="Nakayama T."/>
            <person name="Obornik M."/>
            <person name="Reyes-Prieto A."/>
            <person name="Armbrust E.V."/>
            <person name="Aves S.J."/>
            <person name="Beiko R.G."/>
            <person name="Coutinho P."/>
            <person name="Dacks J.B."/>
            <person name="Durnford D.G."/>
            <person name="Fast N.M."/>
            <person name="Green B.R."/>
            <person name="Grisdale C.J."/>
            <person name="Hempel F."/>
            <person name="Henrissat B."/>
            <person name="Hoppner M.P."/>
            <person name="Ishida K."/>
            <person name="Kim E."/>
            <person name="Koreny L."/>
            <person name="Kroth P.G."/>
            <person name="Liu Y."/>
            <person name="Malik S.B."/>
            <person name="Maier U.G."/>
            <person name="McRose D."/>
            <person name="Mock T."/>
            <person name="Neilson J.A."/>
            <person name="Onodera N.T."/>
            <person name="Poole A.M."/>
            <person name="Pritham E.J."/>
            <person name="Richards T.A."/>
            <person name="Rocap G."/>
            <person name="Roy S.W."/>
            <person name="Sarai C."/>
            <person name="Schaack S."/>
            <person name="Shirato S."/>
            <person name="Slamovits C.H."/>
            <person name="Spencer D.F."/>
            <person name="Suzuki S."/>
            <person name="Worden A.Z."/>
            <person name="Zauner S."/>
            <person name="Barry K."/>
            <person name="Bell C."/>
            <person name="Bharti A.K."/>
            <person name="Crow J.A."/>
            <person name="Grimwood J."/>
            <person name="Kramer R."/>
            <person name="Lindquist E."/>
            <person name="Lucas S."/>
            <person name="Salamov A."/>
            <person name="McFadden G.I."/>
            <person name="Lane C.E."/>
            <person name="Keeling P.J."/>
            <person name="Gray M.W."/>
            <person name="Grigoriev I.V."/>
            <person name="Archibald J.M."/>
        </authorList>
    </citation>
    <scope>NUCLEOTIDE SEQUENCE</scope>
    <source>
        <strain evidence="4 6">CCMP2712</strain>
    </source>
</reference>
<evidence type="ECO:0000256" key="2">
    <source>
        <dbReference type="ARBA" id="ARBA00022741"/>
    </source>
</evidence>
<proteinExistence type="predicted"/>
<organism evidence="4">
    <name type="scientific">Guillardia theta (strain CCMP2712)</name>
    <name type="common">Cryptophyte</name>
    <dbReference type="NCBI Taxonomy" id="905079"/>
    <lineage>
        <taxon>Eukaryota</taxon>
        <taxon>Cryptophyceae</taxon>
        <taxon>Pyrenomonadales</taxon>
        <taxon>Geminigeraceae</taxon>
        <taxon>Guillardia</taxon>
    </lineage>
</organism>
<evidence type="ECO:0000313" key="6">
    <source>
        <dbReference type="Proteomes" id="UP000011087"/>
    </source>
</evidence>
<evidence type="ECO:0000256" key="3">
    <source>
        <dbReference type="ARBA" id="ARBA00022840"/>
    </source>
</evidence>
<name>L1J2B9_GUITC</name>
<dbReference type="PANTHER" id="PTHR12241">
    <property type="entry name" value="TUBULIN POLYGLUTAMYLASE"/>
    <property type="match status" value="1"/>
</dbReference>
<dbReference type="GO" id="GO:0005524">
    <property type="term" value="F:ATP binding"/>
    <property type="evidence" value="ECO:0007669"/>
    <property type="project" value="UniProtKB-KW"/>
</dbReference>
<dbReference type="Gene3D" id="3.30.470.20">
    <property type="entry name" value="ATP-grasp fold, B domain"/>
    <property type="match status" value="1"/>
</dbReference>
<evidence type="ECO:0000256" key="1">
    <source>
        <dbReference type="ARBA" id="ARBA00022598"/>
    </source>
</evidence>
<dbReference type="AlphaFoldDB" id="L1J2B9"/>
<dbReference type="EnsemblProtists" id="EKX42240">
    <property type="protein sequence ID" value="EKX42240"/>
    <property type="gene ID" value="GUITHDRAFT_111801"/>
</dbReference>
<dbReference type="InterPro" id="IPR004344">
    <property type="entry name" value="TTL/TTLL_fam"/>
</dbReference>
<keyword evidence="1" id="KW-0436">Ligase</keyword>